<protein>
    <submittedName>
        <fullName evidence="1">Uncharacterized protein</fullName>
    </submittedName>
</protein>
<organism evidence="1 2">
    <name type="scientific">Protopolystoma xenopodis</name>
    <dbReference type="NCBI Taxonomy" id="117903"/>
    <lineage>
        <taxon>Eukaryota</taxon>
        <taxon>Metazoa</taxon>
        <taxon>Spiralia</taxon>
        <taxon>Lophotrochozoa</taxon>
        <taxon>Platyhelminthes</taxon>
        <taxon>Monogenea</taxon>
        <taxon>Polyopisthocotylea</taxon>
        <taxon>Polystomatidea</taxon>
        <taxon>Polystomatidae</taxon>
        <taxon>Protopolystoma</taxon>
    </lineage>
</organism>
<sequence>MLLHSRRAEDFALTGSFVVRPSVANAIALTSQPGTEAACGLTALPQGKSWHGWKTCQANAMPTIYEVSRRGAGGPGVSQ</sequence>
<dbReference type="Proteomes" id="UP000784294">
    <property type="component" value="Unassembled WGS sequence"/>
</dbReference>
<reference evidence="1" key="1">
    <citation type="submission" date="2018-11" db="EMBL/GenBank/DDBJ databases">
        <authorList>
            <consortium name="Pathogen Informatics"/>
        </authorList>
    </citation>
    <scope>NUCLEOTIDE SEQUENCE</scope>
</reference>
<dbReference type="AlphaFoldDB" id="A0A448X852"/>
<evidence type="ECO:0000313" key="1">
    <source>
        <dbReference type="EMBL" id="VEL30548.1"/>
    </source>
</evidence>
<accession>A0A448X852</accession>
<keyword evidence="2" id="KW-1185">Reference proteome</keyword>
<gene>
    <name evidence="1" type="ORF">PXEA_LOCUS23988</name>
</gene>
<proteinExistence type="predicted"/>
<evidence type="ECO:0000313" key="2">
    <source>
        <dbReference type="Proteomes" id="UP000784294"/>
    </source>
</evidence>
<name>A0A448X852_9PLAT</name>
<comment type="caution">
    <text evidence="1">The sequence shown here is derived from an EMBL/GenBank/DDBJ whole genome shotgun (WGS) entry which is preliminary data.</text>
</comment>
<dbReference type="EMBL" id="CAAALY010113145">
    <property type="protein sequence ID" value="VEL30548.1"/>
    <property type="molecule type" value="Genomic_DNA"/>
</dbReference>